<dbReference type="Proteomes" id="UP000236884">
    <property type="component" value="Chromosome"/>
</dbReference>
<dbReference type="PROSITE" id="PS00557">
    <property type="entry name" value="FMN_HYDROXY_ACID_DH_1"/>
    <property type="match status" value="1"/>
</dbReference>
<keyword evidence="4 10" id="KW-0560">Oxidoreductase</keyword>
<dbReference type="PIRSF" id="PIRSF000138">
    <property type="entry name" value="Al-hdrx_acd_dh"/>
    <property type="match status" value="1"/>
</dbReference>
<dbReference type="GO" id="GO:0004459">
    <property type="term" value="F:L-lactate dehydrogenase (NAD+) activity"/>
    <property type="evidence" value="ECO:0007669"/>
    <property type="project" value="TreeGrafter"/>
</dbReference>
<feature type="compositionally biased region" description="Basic and acidic residues" evidence="8">
    <location>
        <begin position="23"/>
        <end position="33"/>
    </location>
</feature>
<feature type="active site" description="Proton acceptor" evidence="6">
    <location>
        <position position="281"/>
    </location>
</feature>
<dbReference type="InterPro" id="IPR037396">
    <property type="entry name" value="FMN_HAD"/>
</dbReference>
<dbReference type="AlphaFoldDB" id="A0A0S3PZ56"/>
<feature type="binding site" evidence="7">
    <location>
        <position position="152"/>
    </location>
    <ligand>
        <name>FMN</name>
        <dbReference type="ChEBI" id="CHEBI:58210"/>
    </ligand>
</feature>
<evidence type="ECO:0000313" key="10">
    <source>
        <dbReference type="EMBL" id="BAT61244.1"/>
    </source>
</evidence>
<feature type="binding site" evidence="7">
    <location>
        <begin position="335"/>
        <end position="336"/>
    </location>
    <ligand>
        <name>FMN</name>
        <dbReference type="ChEBI" id="CHEBI:58210"/>
    </ligand>
</feature>
<organism evidence="10 11">
    <name type="scientific">Variibacter gotjawalensis</name>
    <dbReference type="NCBI Taxonomy" id="1333996"/>
    <lineage>
        <taxon>Bacteria</taxon>
        <taxon>Pseudomonadati</taxon>
        <taxon>Pseudomonadota</taxon>
        <taxon>Alphaproteobacteria</taxon>
        <taxon>Hyphomicrobiales</taxon>
        <taxon>Nitrobacteraceae</taxon>
        <taxon>Variibacter</taxon>
    </lineage>
</organism>
<dbReference type="GO" id="GO:0010181">
    <property type="term" value="F:FMN binding"/>
    <property type="evidence" value="ECO:0007669"/>
    <property type="project" value="InterPro"/>
</dbReference>
<evidence type="ECO:0000256" key="4">
    <source>
        <dbReference type="ARBA" id="ARBA00023002"/>
    </source>
</evidence>
<proteinExistence type="inferred from homology"/>
<evidence type="ECO:0000259" key="9">
    <source>
        <dbReference type="PROSITE" id="PS51349"/>
    </source>
</evidence>
<dbReference type="GO" id="GO:0005886">
    <property type="term" value="C:plasma membrane"/>
    <property type="evidence" value="ECO:0007669"/>
    <property type="project" value="TreeGrafter"/>
</dbReference>
<keyword evidence="2 7" id="KW-0285">Flavoprotein</keyword>
<sequence length="406" mass="44583">MILERRATLTFVCRERDKVGDYRKNEIMTDKPSDTSTADPRSASAAHPFQNLHEIIAKARQNLNQNDWDYIVGGTESETTLKRNRMALDTTAFRPRVLRDVSKVDCSTTLLGKKLRLPLMLAPVGSLEQFAEGGGATSARAAGEFGIAHMLSSVCQPGMEEVANAAPDAMRIYQLYVRGDAGWTDDHVKRAINNGYKAFCLTVDTAHYSRRERDLAKRHVTSGRRSVTQGGQSFQAGLDWSSVKRIKDNFDIPLILKGIATAEDAEIAVEHGVDWIYISNHGGRQLDHGLGSFQVLREVAKAVKGRAKLMVDGSFNRGTDVVKGIAAGADIVGLGRMQCYALSAGGIPAMHRMLELFEDEIQRSLGLLGVNTFAELDDSYLTSAPPVTDPHVLSAFPLLDVTPYRY</sequence>
<feature type="binding site" evidence="7">
    <location>
        <begin position="123"/>
        <end position="125"/>
    </location>
    <ligand>
        <name>FMN</name>
        <dbReference type="ChEBI" id="CHEBI:58210"/>
    </ligand>
</feature>
<name>A0A0S3PZ56_9BRAD</name>
<dbReference type="InterPro" id="IPR008259">
    <property type="entry name" value="FMN_hydac_DH_AS"/>
</dbReference>
<evidence type="ECO:0000256" key="6">
    <source>
        <dbReference type="PIRSR" id="PIRSR000138-1"/>
    </source>
</evidence>
<dbReference type="Gene3D" id="3.20.20.70">
    <property type="entry name" value="Aldolase class I"/>
    <property type="match status" value="1"/>
</dbReference>
<dbReference type="PANTHER" id="PTHR10578:SF107">
    <property type="entry name" value="2-HYDROXYACID OXIDASE 1"/>
    <property type="match status" value="1"/>
</dbReference>
<feature type="binding site" evidence="7">
    <location>
        <position position="70"/>
    </location>
    <ligand>
        <name>glyoxylate</name>
        <dbReference type="ChEBI" id="CHEBI:36655"/>
    </ligand>
</feature>
<evidence type="ECO:0000313" key="11">
    <source>
        <dbReference type="Proteomes" id="UP000236884"/>
    </source>
</evidence>
<feature type="binding site" evidence="7">
    <location>
        <position position="257"/>
    </location>
    <ligand>
        <name>FMN</name>
        <dbReference type="ChEBI" id="CHEBI:58210"/>
    </ligand>
</feature>
<dbReference type="EC" id="1.1.2.3" evidence="10"/>
<feature type="region of interest" description="Disordered" evidence="8">
    <location>
        <begin position="23"/>
        <end position="45"/>
    </location>
</feature>
<dbReference type="InterPro" id="IPR013785">
    <property type="entry name" value="Aldolase_TIM"/>
</dbReference>
<dbReference type="KEGG" id="vgo:GJW-30_1_03801"/>
<dbReference type="PANTHER" id="PTHR10578">
    <property type="entry name" value="S -2-HYDROXY-ACID OXIDASE-RELATED"/>
    <property type="match status" value="1"/>
</dbReference>
<dbReference type="InterPro" id="IPR000262">
    <property type="entry name" value="FMN-dep_DH"/>
</dbReference>
<keyword evidence="11" id="KW-1185">Reference proteome</keyword>
<dbReference type="GO" id="GO:0004460">
    <property type="term" value="F:L-lactate dehydrogenase (cytochrome) activity"/>
    <property type="evidence" value="ECO:0007669"/>
    <property type="project" value="UniProtKB-EC"/>
</dbReference>
<gene>
    <name evidence="10" type="primary">lldD_3</name>
    <name evidence="10" type="ORF">GJW-30_1_03801</name>
</gene>
<feature type="binding site" evidence="7">
    <location>
        <position position="202"/>
    </location>
    <ligand>
        <name>FMN</name>
        <dbReference type="ChEBI" id="CHEBI:58210"/>
    </ligand>
</feature>
<evidence type="ECO:0000256" key="7">
    <source>
        <dbReference type="PIRSR" id="PIRSR000138-2"/>
    </source>
</evidence>
<keyword evidence="3 7" id="KW-0288">FMN</keyword>
<protein>
    <submittedName>
        <fullName evidence="10">L-lactate dehydrogenase [cytochrome]</fullName>
        <ecNumber evidence="10">1.1.2.3</ecNumber>
    </submittedName>
</protein>
<accession>A0A0S3PZ56</accession>
<evidence type="ECO:0000256" key="8">
    <source>
        <dbReference type="SAM" id="MobiDB-lite"/>
    </source>
</evidence>
<dbReference type="CDD" id="cd02809">
    <property type="entry name" value="alpha_hydroxyacid_oxid_FMN"/>
    <property type="match status" value="1"/>
</dbReference>
<feature type="binding site" evidence="7">
    <location>
        <position position="176"/>
    </location>
    <ligand>
        <name>glyoxylate</name>
        <dbReference type="ChEBI" id="CHEBI:36655"/>
    </ligand>
</feature>
<reference evidence="10 11" key="1">
    <citation type="submission" date="2015-08" db="EMBL/GenBank/DDBJ databases">
        <title>Investigation of the bacterial diversity of lava forest soil.</title>
        <authorList>
            <person name="Lee J.S."/>
        </authorList>
    </citation>
    <scope>NUCLEOTIDE SEQUENCE [LARGE SCALE GENOMIC DNA]</scope>
    <source>
        <strain evidence="10 11">GJW-30</strain>
    </source>
</reference>
<dbReference type="PROSITE" id="PS51349">
    <property type="entry name" value="FMN_HYDROXY_ACID_DH_2"/>
    <property type="match status" value="1"/>
</dbReference>
<comment type="similarity">
    <text evidence="5">Belongs to the FMN-dependent alpha-hydroxy acid dehydrogenase family.</text>
</comment>
<dbReference type="SUPFAM" id="SSF51395">
    <property type="entry name" value="FMN-linked oxidoreductases"/>
    <property type="match status" value="1"/>
</dbReference>
<feature type="domain" description="FMN hydroxy acid dehydrogenase" evidence="9">
    <location>
        <begin position="44"/>
        <end position="386"/>
    </location>
</feature>
<evidence type="ECO:0000256" key="1">
    <source>
        <dbReference type="ARBA" id="ARBA00001917"/>
    </source>
</evidence>
<dbReference type="EMBL" id="AP014946">
    <property type="protein sequence ID" value="BAT61244.1"/>
    <property type="molecule type" value="Genomic_DNA"/>
</dbReference>
<evidence type="ECO:0000256" key="2">
    <source>
        <dbReference type="ARBA" id="ARBA00022630"/>
    </source>
</evidence>
<evidence type="ECO:0000256" key="5">
    <source>
        <dbReference type="ARBA" id="ARBA00024042"/>
    </source>
</evidence>
<dbReference type="GO" id="GO:0009060">
    <property type="term" value="P:aerobic respiration"/>
    <property type="evidence" value="ECO:0007669"/>
    <property type="project" value="TreeGrafter"/>
</dbReference>
<dbReference type="InterPro" id="IPR012133">
    <property type="entry name" value="Alpha-hydoxy_acid_DH_FMN"/>
</dbReference>
<feature type="binding site" evidence="7">
    <location>
        <position position="284"/>
    </location>
    <ligand>
        <name>glyoxylate</name>
        <dbReference type="ChEBI" id="CHEBI:36655"/>
    </ligand>
</feature>
<evidence type="ECO:0000256" key="3">
    <source>
        <dbReference type="ARBA" id="ARBA00022643"/>
    </source>
</evidence>
<feature type="binding site" evidence="7">
    <location>
        <position position="211"/>
    </location>
    <ligand>
        <name>glyoxylate</name>
        <dbReference type="ChEBI" id="CHEBI:36655"/>
    </ligand>
</feature>
<comment type="cofactor">
    <cofactor evidence="1">
        <name>FMN</name>
        <dbReference type="ChEBI" id="CHEBI:58210"/>
    </cofactor>
</comment>
<dbReference type="Pfam" id="PF01070">
    <property type="entry name" value="FMN_dh"/>
    <property type="match status" value="1"/>
</dbReference>
<feature type="binding site" evidence="7">
    <location>
        <position position="279"/>
    </location>
    <ligand>
        <name>FMN</name>
        <dbReference type="ChEBI" id="CHEBI:58210"/>
    </ligand>
</feature>
<feature type="binding site" evidence="7">
    <location>
        <position position="174"/>
    </location>
    <ligand>
        <name>FMN</name>
        <dbReference type="ChEBI" id="CHEBI:58210"/>
    </ligand>
</feature>
<feature type="binding site" evidence="7">
    <location>
        <position position="281"/>
    </location>
    <ligand>
        <name>glyoxylate</name>
        <dbReference type="ChEBI" id="CHEBI:36655"/>
    </ligand>
</feature>